<keyword evidence="2" id="KW-1185">Reference proteome</keyword>
<dbReference type="EMBL" id="KP671755">
    <property type="protein sequence ID" value="AJT61206.1"/>
    <property type="molecule type" value="Genomic_DNA"/>
</dbReference>
<dbReference type="Proteomes" id="UP000202888">
    <property type="component" value="Segment"/>
</dbReference>
<organism evidence="1 2">
    <name type="scientific">Vibrio phage ValKK3</name>
    <dbReference type="NCBI Taxonomy" id="1610855"/>
    <lineage>
        <taxon>Viruses</taxon>
        <taxon>Duplodnaviria</taxon>
        <taxon>Heunggongvirae</taxon>
        <taxon>Uroviricota</taxon>
        <taxon>Caudoviricetes</taxon>
        <taxon>Pantevenvirales</taxon>
        <taxon>Straboviridae</taxon>
        <taxon>Schizotequatrovirus</taxon>
        <taxon>Schizotequatrovirus valkk3</taxon>
    </lineage>
</organism>
<dbReference type="GeneID" id="26628691"/>
<protein>
    <submittedName>
        <fullName evidence="1">Uncharacterized protein</fullName>
    </submittedName>
</protein>
<dbReference type="RefSeq" id="YP_009201468.1">
    <property type="nucleotide sequence ID" value="NC_028829.1"/>
</dbReference>
<evidence type="ECO:0000313" key="2">
    <source>
        <dbReference type="Proteomes" id="UP000202888"/>
    </source>
</evidence>
<evidence type="ECO:0000313" key="1">
    <source>
        <dbReference type="EMBL" id="AJT61206.1"/>
    </source>
</evidence>
<dbReference type="KEGG" id="vg:26628691"/>
<accession>A0A0D4DBK5</accession>
<proteinExistence type="predicted"/>
<sequence>MNIIVENGNIQPNDQATLFADEEVVRVPSTFTLTDLVCHLGLYKSKSQARQAKRVGEIPHGYNEFKGNKKTPLYVWNPTE</sequence>
<name>A0A0D4DBK5_9CAUD</name>
<dbReference type="OrthoDB" id="21948at10239"/>
<reference evidence="1 2" key="1">
    <citation type="journal article" date="2016" name="Genom Data">
        <title>Complete genome sequence of a giant Vibrio phage ValKK3 infecting Vibrio alginolyticus.</title>
        <authorList>
            <person name="Lal T.M."/>
            <person name="Sano M."/>
            <person name="Hatai K."/>
            <person name="Ransangan J."/>
        </authorList>
    </citation>
    <scope>NUCLEOTIDE SEQUENCE [LARGE SCALE GENOMIC DNA]</scope>
</reference>